<evidence type="ECO:0000313" key="10">
    <source>
        <dbReference type="Proteomes" id="UP000245771"/>
    </source>
</evidence>
<keyword evidence="3 7" id="KW-0812">Transmembrane</keyword>
<dbReference type="RefSeq" id="XP_025351903.1">
    <property type="nucleotide sequence ID" value="XM_025497079.1"/>
</dbReference>
<evidence type="ECO:0000256" key="6">
    <source>
        <dbReference type="SAM" id="MobiDB-lite"/>
    </source>
</evidence>
<dbReference type="GO" id="GO:0022857">
    <property type="term" value="F:transmembrane transporter activity"/>
    <property type="evidence" value="ECO:0007669"/>
    <property type="project" value="InterPro"/>
</dbReference>
<proteinExistence type="predicted"/>
<keyword evidence="10" id="KW-1185">Reference proteome</keyword>
<dbReference type="PANTHER" id="PTHR43791">
    <property type="entry name" value="PERMEASE-RELATED"/>
    <property type="match status" value="1"/>
</dbReference>
<feature type="transmembrane region" description="Helical" evidence="7">
    <location>
        <begin position="445"/>
        <end position="466"/>
    </location>
</feature>
<organism evidence="9 10">
    <name type="scientific">Meira miltonrushii</name>
    <dbReference type="NCBI Taxonomy" id="1280837"/>
    <lineage>
        <taxon>Eukaryota</taxon>
        <taxon>Fungi</taxon>
        <taxon>Dikarya</taxon>
        <taxon>Basidiomycota</taxon>
        <taxon>Ustilaginomycotina</taxon>
        <taxon>Exobasidiomycetes</taxon>
        <taxon>Exobasidiales</taxon>
        <taxon>Brachybasidiaceae</taxon>
        <taxon>Meira</taxon>
    </lineage>
</organism>
<reference evidence="9 10" key="1">
    <citation type="journal article" date="2018" name="Mol. Biol. Evol.">
        <title>Broad Genomic Sampling Reveals a Smut Pathogenic Ancestry of the Fungal Clade Ustilaginomycotina.</title>
        <authorList>
            <person name="Kijpornyongpan T."/>
            <person name="Mondo S.J."/>
            <person name="Barry K."/>
            <person name="Sandor L."/>
            <person name="Lee J."/>
            <person name="Lipzen A."/>
            <person name="Pangilinan J."/>
            <person name="LaButti K."/>
            <person name="Hainaut M."/>
            <person name="Henrissat B."/>
            <person name="Grigoriev I.V."/>
            <person name="Spatafora J.W."/>
            <person name="Aime M.C."/>
        </authorList>
    </citation>
    <scope>NUCLEOTIDE SEQUENCE [LARGE SCALE GENOMIC DNA]</scope>
    <source>
        <strain evidence="9 10">MCA 3882</strain>
    </source>
</reference>
<feature type="transmembrane region" description="Helical" evidence="7">
    <location>
        <begin position="248"/>
        <end position="268"/>
    </location>
</feature>
<feature type="domain" description="Major facilitator superfamily (MFS) profile" evidence="8">
    <location>
        <begin position="78"/>
        <end position="503"/>
    </location>
</feature>
<accession>A0A316V528</accession>
<feature type="transmembrane region" description="Helical" evidence="7">
    <location>
        <begin position="178"/>
        <end position="203"/>
    </location>
</feature>
<keyword evidence="5 7" id="KW-0472">Membrane</keyword>
<evidence type="ECO:0000256" key="1">
    <source>
        <dbReference type="ARBA" id="ARBA00004141"/>
    </source>
</evidence>
<dbReference type="PROSITE" id="PS50850">
    <property type="entry name" value="MFS"/>
    <property type="match status" value="1"/>
</dbReference>
<dbReference type="GO" id="GO:0016020">
    <property type="term" value="C:membrane"/>
    <property type="evidence" value="ECO:0007669"/>
    <property type="project" value="UniProtKB-SubCell"/>
</dbReference>
<name>A0A316V528_9BASI</name>
<dbReference type="AlphaFoldDB" id="A0A316V528"/>
<evidence type="ECO:0000256" key="3">
    <source>
        <dbReference type="ARBA" id="ARBA00022692"/>
    </source>
</evidence>
<gene>
    <name evidence="9" type="ORF">FA14DRAFT_139343</name>
</gene>
<evidence type="ECO:0000256" key="5">
    <source>
        <dbReference type="ARBA" id="ARBA00023136"/>
    </source>
</evidence>
<feature type="transmembrane region" description="Helical" evidence="7">
    <location>
        <begin position="215"/>
        <end position="236"/>
    </location>
</feature>
<dbReference type="InterPro" id="IPR020846">
    <property type="entry name" value="MFS_dom"/>
</dbReference>
<evidence type="ECO:0000256" key="2">
    <source>
        <dbReference type="ARBA" id="ARBA00022448"/>
    </source>
</evidence>
<comment type="subcellular location">
    <subcellularLocation>
        <location evidence="1">Membrane</location>
        <topology evidence="1">Multi-pass membrane protein</topology>
    </subcellularLocation>
</comment>
<evidence type="ECO:0000256" key="7">
    <source>
        <dbReference type="SAM" id="Phobius"/>
    </source>
</evidence>
<dbReference type="InParanoid" id="A0A316V528"/>
<feature type="transmembrane region" description="Helical" evidence="7">
    <location>
        <begin position="154"/>
        <end position="172"/>
    </location>
</feature>
<feature type="transmembrane region" description="Helical" evidence="7">
    <location>
        <begin position="380"/>
        <end position="400"/>
    </location>
</feature>
<evidence type="ECO:0000259" key="8">
    <source>
        <dbReference type="PROSITE" id="PS50850"/>
    </source>
</evidence>
<feature type="transmembrane region" description="Helical" evidence="7">
    <location>
        <begin position="352"/>
        <end position="373"/>
    </location>
</feature>
<dbReference type="EMBL" id="KZ819607">
    <property type="protein sequence ID" value="PWN31601.1"/>
    <property type="molecule type" value="Genomic_DNA"/>
</dbReference>
<dbReference type="OrthoDB" id="6730379at2759"/>
<evidence type="ECO:0000313" key="9">
    <source>
        <dbReference type="EMBL" id="PWN31601.1"/>
    </source>
</evidence>
<keyword evidence="4 7" id="KW-1133">Transmembrane helix</keyword>
<dbReference type="Pfam" id="PF07690">
    <property type="entry name" value="MFS_1"/>
    <property type="match status" value="1"/>
</dbReference>
<dbReference type="Proteomes" id="UP000245771">
    <property type="component" value="Unassembled WGS sequence"/>
</dbReference>
<protein>
    <submittedName>
        <fullName evidence="9">MFS general substrate transporter</fullName>
    </submittedName>
</protein>
<feature type="transmembrane region" description="Helical" evidence="7">
    <location>
        <begin position="126"/>
        <end position="142"/>
    </location>
</feature>
<dbReference type="GeneID" id="37018860"/>
<feature type="transmembrane region" description="Helical" evidence="7">
    <location>
        <begin position="412"/>
        <end position="433"/>
    </location>
</feature>
<dbReference type="PANTHER" id="PTHR43791:SF40">
    <property type="entry name" value="THIAMINE PATHWAY TRANSPORTER THI73"/>
    <property type="match status" value="1"/>
</dbReference>
<feature type="transmembrane region" description="Helical" evidence="7">
    <location>
        <begin position="88"/>
        <end position="106"/>
    </location>
</feature>
<feature type="region of interest" description="Disordered" evidence="6">
    <location>
        <begin position="1"/>
        <end position="26"/>
    </location>
</feature>
<keyword evidence="2" id="KW-0813">Transport</keyword>
<dbReference type="SUPFAM" id="SSF103473">
    <property type="entry name" value="MFS general substrate transporter"/>
    <property type="match status" value="1"/>
</dbReference>
<feature type="transmembrane region" description="Helical" evidence="7">
    <location>
        <begin position="310"/>
        <end position="332"/>
    </location>
</feature>
<dbReference type="STRING" id="1280837.A0A316V528"/>
<feature type="transmembrane region" description="Helical" evidence="7">
    <location>
        <begin position="481"/>
        <end position="499"/>
    </location>
</feature>
<dbReference type="Gene3D" id="1.20.1250.20">
    <property type="entry name" value="MFS general substrate transporter like domains"/>
    <property type="match status" value="2"/>
</dbReference>
<evidence type="ECO:0000256" key="4">
    <source>
        <dbReference type="ARBA" id="ARBA00022989"/>
    </source>
</evidence>
<dbReference type="InterPro" id="IPR036259">
    <property type="entry name" value="MFS_trans_sf"/>
</dbReference>
<dbReference type="InterPro" id="IPR011701">
    <property type="entry name" value="MFS"/>
</dbReference>
<sequence>MKGEETSKVDYIGDDLERNSSGSEQEYKQNVQVEEFNHNAAVPAEAVGVEEKAARASADEAYELAGEVAMQFTPAEEQSVKRKLDKRIPAFCAAIYFLQFMDKTLLNYASITGLPIKGLDYNQVSAGFYYGFMVFVFPSAWLSQRFPWGVTKYLGINVILWGITLALSAISPHFAPFFVLRILLGMFESTVTPILLSTIVAFYRKEEQATRICAFYSMNGLTQVIGPLIAYGTTYGGGVFGNSGAWRLLYIIFGVLTVIVGVIVTLFMPNNPMAATFLNDREKRVALERVRANASGTAQRHFKWSQVKEAVFELRIWLVLAFVILTSIPNGGLSSFSSKILKGFGYDTRQTLLIGMPKGAFEFVTIILSAWLSDKYSERMLPIMIALIPTIVGAAILVGYGEESAALHHRGAVVFAVYLTATFGASLSIVYAWNATNIGGSSKKTAAYAANMFAFGIGNIAGSFVFRDEDAPQYIPGKTSTLVSLALAAIVAVWIRWLVSRANARKRQQVRELQQQNGWSDEEVQKQRDAWAFRDLTDGQNPFFVYAS</sequence>